<evidence type="ECO:0000256" key="3">
    <source>
        <dbReference type="ARBA" id="ARBA00023127"/>
    </source>
</evidence>
<dbReference type="Proteomes" id="UP000729913">
    <property type="component" value="Unassembled WGS sequence"/>
</dbReference>
<reference evidence="11" key="1">
    <citation type="submission" date="2020-03" db="EMBL/GenBank/DDBJ databases">
        <authorList>
            <person name="Chebbi M.A."/>
            <person name="Drezen J.M."/>
        </authorList>
    </citation>
    <scope>NUCLEOTIDE SEQUENCE</scope>
    <source>
        <tissue evidence="11">Whole body</tissue>
    </source>
</reference>
<dbReference type="GO" id="GO:0016538">
    <property type="term" value="F:cyclin-dependent protein serine/threonine kinase regulator activity"/>
    <property type="evidence" value="ECO:0007669"/>
    <property type="project" value="InterPro"/>
</dbReference>
<evidence type="ECO:0000259" key="10">
    <source>
        <dbReference type="SMART" id="SM00385"/>
    </source>
</evidence>
<dbReference type="AlphaFoldDB" id="A0A8J5V5Y2"/>
<dbReference type="InterPro" id="IPR027081">
    <property type="entry name" value="CyclinH/Ccl1"/>
</dbReference>
<dbReference type="FunFam" id="1.10.472.10:FF:000029">
    <property type="entry name" value="Cyclin h"/>
    <property type="match status" value="1"/>
</dbReference>
<name>A0A8J5V5Y2_9HYME</name>
<dbReference type="PROSITE" id="PS50297">
    <property type="entry name" value="ANK_REP_REGION"/>
    <property type="match status" value="2"/>
</dbReference>
<comment type="function">
    <text evidence="5">Regulates CDK7, the catalytic subunit of the CDK-activating kinase (CAK) enzymatic complex. CAK activates the cyclin-associated kinases CDK1, CDK2, CDK4 and CDK6 by threonine phosphorylation. CAK complexed to the core-TFIIH basal transcription factor activates RNA polymerase II by serine phosphorylation of the repetitive C-terminal domain (CTD) of its large subunit (POLR2A), allowing its escape from the promoter and elongation of the transcripts. Involved in cell cycle control and in RNA transcription by RNA polymerase II. Its expression and activity are constant throughout the cell cycle.</text>
</comment>
<dbReference type="Pfam" id="PF12796">
    <property type="entry name" value="Ank_2"/>
    <property type="match status" value="2"/>
</dbReference>
<reference evidence="11" key="2">
    <citation type="submission" date="2021-04" db="EMBL/GenBank/DDBJ databases">
        <title>Genome-wide patterns of bracovirus chromosomal integration into multiple host tissues during parasitism.</title>
        <authorList>
            <person name="Chebbi M.A.C."/>
        </authorList>
    </citation>
    <scope>NUCLEOTIDE SEQUENCE</scope>
    <source>
        <tissue evidence="11">Whole body</tissue>
    </source>
</reference>
<keyword evidence="12" id="KW-1185">Reference proteome</keyword>
<dbReference type="SMART" id="SM00248">
    <property type="entry name" value="ANK"/>
    <property type="match status" value="7"/>
</dbReference>
<evidence type="ECO:0000256" key="9">
    <source>
        <dbReference type="SAM" id="Phobius"/>
    </source>
</evidence>
<dbReference type="EMBL" id="JAAOIC020000067">
    <property type="protein sequence ID" value="KAG8034894.1"/>
    <property type="molecule type" value="Genomic_DNA"/>
</dbReference>
<dbReference type="NCBIfam" id="TIGR00569">
    <property type="entry name" value="ccl1"/>
    <property type="match status" value="1"/>
</dbReference>
<keyword evidence="9" id="KW-0472">Membrane</keyword>
<sequence length="812" mass="93773">MATRKDLICAIVSGKVSRVKRVLRKLRNVDVKLCGLLVTLAVSRKDPKIARSLIKYFARKNKQKIIFSFTISLLYAIYRGDLTIVKILVRNRANVSSQSKNGYSALYFAVLKERVNVLKYLIKNGSPADLKARGVKNRGFTPLHQCAVHGKKKCASILVKYNSDVVNPKGPEDIHPIHISVSYSKYKITSLLLSYVYNIDLRFPESIYGTVRDLFNGIFDLPNEEPTLLHWAVAKGDIATIKILLDNGANVNLKTRSLLTPLMIAAQEPNLEPLQIILEQRPSVNEVDCFGNNALHYIYNVLDAHEYRYFFMESFEYQNDTDKLELLLKAGADVFAPCLFDFSRTVTSILELAIYFGRSLAVRLLLYKTALGHRQLSYSMIELAAFDINDVEESDRNDILYIENLQLDTLKIQSYLASFIENRHAIGIYATDDDLKKVQAFVSKIKMSKSDFHYQEEKKSMLESENLLRSLQVGLTGITCWNFIVDNREKLMKRAFNADFITGFDFVNFYRDKRTYYYANLFVYKPEERELYFLSDTEERMLLRFYELQLRDFCKRFSPPMPRATIATALHYFKRFYLRNSVMDYHPKEILVTCVYLATKVEEFNVSISQFVANLRGDREKASDIVLNNELLLMQQLNYHLTIHNPFRPVEGFMIDIKTRYSSLENPERLRPHIDDFLEKVFLTDSVLLYAPSQIALAAVLHATSKISANLDNYVTDILFSAEQIGGIIEAVRKIRSMAKSIEIPNKEIVKALEKKLEKCRNQENNPDSEIYKKRMQEMLDEEDLHDDDRYAKIVKDQAANDEKILGVERIN</sequence>
<proteinExistence type="inferred from homology"/>
<evidence type="ECO:0000256" key="1">
    <source>
        <dbReference type="ARBA" id="ARBA00008638"/>
    </source>
</evidence>
<dbReference type="InterPro" id="IPR002110">
    <property type="entry name" value="Ankyrin_rpt"/>
</dbReference>
<comment type="similarity">
    <text evidence="1">Belongs to the cyclin family. Cyclin C subfamily.</text>
</comment>
<evidence type="ECO:0000256" key="7">
    <source>
        <dbReference type="PROSITE-ProRule" id="PRU00023"/>
    </source>
</evidence>
<dbReference type="InterPro" id="IPR013763">
    <property type="entry name" value="Cyclin-like_dom"/>
</dbReference>
<feature type="repeat" description="ANK" evidence="7">
    <location>
        <begin position="224"/>
        <end position="256"/>
    </location>
</feature>
<dbReference type="InterPro" id="IPR031658">
    <property type="entry name" value="Cyclin_C_2"/>
</dbReference>
<keyword evidence="9" id="KW-0812">Transmembrane</keyword>
<evidence type="ECO:0000313" key="12">
    <source>
        <dbReference type="Proteomes" id="UP000729913"/>
    </source>
</evidence>
<dbReference type="CDD" id="cd20524">
    <property type="entry name" value="CYCLIN_CCNH_rpt1"/>
    <property type="match status" value="1"/>
</dbReference>
<evidence type="ECO:0000313" key="11">
    <source>
        <dbReference type="EMBL" id="KAG8034894.1"/>
    </source>
</evidence>
<organism evidence="11 12">
    <name type="scientific">Cotesia typhae</name>
    <dbReference type="NCBI Taxonomy" id="2053667"/>
    <lineage>
        <taxon>Eukaryota</taxon>
        <taxon>Metazoa</taxon>
        <taxon>Ecdysozoa</taxon>
        <taxon>Arthropoda</taxon>
        <taxon>Hexapoda</taxon>
        <taxon>Insecta</taxon>
        <taxon>Pterygota</taxon>
        <taxon>Neoptera</taxon>
        <taxon>Endopterygota</taxon>
        <taxon>Hymenoptera</taxon>
        <taxon>Apocrita</taxon>
        <taxon>Ichneumonoidea</taxon>
        <taxon>Braconidae</taxon>
        <taxon>Microgastrinae</taxon>
        <taxon>Cotesia</taxon>
    </lineage>
</organism>
<evidence type="ECO:0000256" key="6">
    <source>
        <dbReference type="ARBA" id="ARBA00026042"/>
    </source>
</evidence>
<dbReference type="Pfam" id="PF00134">
    <property type="entry name" value="Cyclin_N"/>
    <property type="match status" value="1"/>
</dbReference>
<evidence type="ECO:0000256" key="2">
    <source>
        <dbReference type="ARBA" id="ARBA00019496"/>
    </source>
</evidence>
<dbReference type="GO" id="GO:0006351">
    <property type="term" value="P:DNA-templated transcription"/>
    <property type="evidence" value="ECO:0007669"/>
    <property type="project" value="InterPro"/>
</dbReference>
<feature type="transmembrane region" description="Helical" evidence="9">
    <location>
        <begin position="65"/>
        <end position="89"/>
    </location>
</feature>
<comment type="subunit">
    <text evidence="6">Associates primarily with CDK7 and MAT1 to form the CAK complex. CAK can further associate with the core-TFIIH to form the TFIIH basal transcription factor.</text>
</comment>
<evidence type="ECO:0000256" key="4">
    <source>
        <dbReference type="ARBA" id="ARBA00023306"/>
    </source>
</evidence>
<protein>
    <recommendedName>
        <fullName evidence="2">Cyclin-H</fullName>
    </recommendedName>
</protein>
<dbReference type="SMART" id="SM00385">
    <property type="entry name" value="CYCLIN"/>
    <property type="match status" value="1"/>
</dbReference>
<dbReference type="GO" id="GO:0070985">
    <property type="term" value="C:transcription factor TFIIK complex"/>
    <property type="evidence" value="ECO:0007669"/>
    <property type="project" value="InterPro"/>
</dbReference>
<comment type="caution">
    <text evidence="11">The sequence shown here is derived from an EMBL/GenBank/DDBJ whole genome shotgun (WGS) entry which is preliminary data.</text>
</comment>
<dbReference type="CDD" id="cd20525">
    <property type="entry name" value="CYCLIN_CCNH_rpt2"/>
    <property type="match status" value="1"/>
</dbReference>
<keyword evidence="3 8" id="KW-0195">Cyclin</keyword>
<dbReference type="PANTHER" id="PTHR24198:SF165">
    <property type="entry name" value="ANKYRIN REPEAT-CONTAINING PROTEIN-RELATED"/>
    <property type="match status" value="1"/>
</dbReference>
<dbReference type="Pfam" id="PF16899">
    <property type="entry name" value="Cyclin_C_2"/>
    <property type="match status" value="1"/>
</dbReference>
<keyword evidence="9" id="KW-1133">Transmembrane helix</keyword>
<dbReference type="PANTHER" id="PTHR24198">
    <property type="entry name" value="ANKYRIN REPEAT AND PROTEIN KINASE DOMAIN-CONTAINING PROTEIN"/>
    <property type="match status" value="1"/>
</dbReference>
<evidence type="ECO:0000256" key="5">
    <source>
        <dbReference type="ARBA" id="ARBA00025343"/>
    </source>
</evidence>
<feature type="repeat" description="ANK" evidence="7">
    <location>
        <begin position="101"/>
        <end position="133"/>
    </location>
</feature>
<dbReference type="OrthoDB" id="340962at2759"/>
<dbReference type="InterPro" id="IPR006671">
    <property type="entry name" value="Cyclin_N"/>
</dbReference>
<keyword evidence="4" id="KW-0131">Cell cycle</keyword>
<evidence type="ECO:0000256" key="8">
    <source>
        <dbReference type="RuleBase" id="RU000383"/>
    </source>
</evidence>
<accession>A0A8J5V5Y2</accession>
<gene>
    <name evidence="11" type="ORF">G9C98_007970</name>
</gene>
<feature type="domain" description="Cyclin-like" evidence="10">
    <location>
        <begin position="548"/>
        <end position="635"/>
    </location>
</feature>
<dbReference type="PROSITE" id="PS50088">
    <property type="entry name" value="ANK_REPEAT"/>
    <property type="match status" value="2"/>
</dbReference>
<keyword evidence="7" id="KW-0040">ANK repeat</keyword>
<dbReference type="FunFam" id="1.10.472.10:FF:000088">
    <property type="entry name" value="Cyclin-H"/>
    <property type="match status" value="1"/>
</dbReference>